<dbReference type="RefSeq" id="WP_163459607.1">
    <property type="nucleotide sequence ID" value="NZ_JAAGOH010000039.1"/>
</dbReference>
<feature type="signal peptide" evidence="7">
    <location>
        <begin position="1"/>
        <end position="24"/>
    </location>
</feature>
<dbReference type="Gene3D" id="3.40.190.10">
    <property type="entry name" value="Periplasmic binding protein-like II"/>
    <property type="match status" value="2"/>
</dbReference>
<dbReference type="GO" id="GO:1901359">
    <property type="term" value="F:tungstate binding"/>
    <property type="evidence" value="ECO:0007669"/>
    <property type="project" value="UniProtKB-ARBA"/>
</dbReference>
<reference evidence="8 9" key="1">
    <citation type="submission" date="2020-02" db="EMBL/GenBank/DDBJ databases">
        <title>Ideonella bacterium strain TBM-1.</title>
        <authorList>
            <person name="Chen W.-M."/>
        </authorList>
    </citation>
    <scope>NUCLEOTIDE SEQUENCE [LARGE SCALE GENOMIC DNA]</scope>
    <source>
        <strain evidence="8 9">TBM-1</strain>
    </source>
</reference>
<keyword evidence="4 7" id="KW-0732">Signal</keyword>
<proteinExistence type="inferred from homology"/>
<gene>
    <name evidence="8" type="primary">modA</name>
    <name evidence="8" type="ORF">G3A44_20490</name>
</gene>
<keyword evidence="3 6" id="KW-0479">Metal-binding</keyword>
<keyword evidence="2 6" id="KW-0500">Molybdenum</keyword>
<dbReference type="CDD" id="cd13539">
    <property type="entry name" value="PBP2_AvModA"/>
    <property type="match status" value="1"/>
</dbReference>
<evidence type="ECO:0000313" key="8">
    <source>
        <dbReference type="EMBL" id="NDY93573.1"/>
    </source>
</evidence>
<comment type="caution">
    <text evidence="8">The sequence shown here is derived from an EMBL/GenBank/DDBJ whole genome shotgun (WGS) entry which is preliminary data.</text>
</comment>
<accession>A0A7C9PJM5</accession>
<evidence type="ECO:0000256" key="4">
    <source>
        <dbReference type="ARBA" id="ARBA00022729"/>
    </source>
</evidence>
<evidence type="ECO:0000256" key="1">
    <source>
        <dbReference type="ARBA" id="ARBA00009175"/>
    </source>
</evidence>
<keyword evidence="9" id="KW-1185">Reference proteome</keyword>
<dbReference type="Proteomes" id="UP000484255">
    <property type="component" value="Unassembled WGS sequence"/>
</dbReference>
<evidence type="ECO:0000256" key="3">
    <source>
        <dbReference type="ARBA" id="ARBA00022723"/>
    </source>
</evidence>
<evidence type="ECO:0000256" key="5">
    <source>
        <dbReference type="ARBA" id="ARBA00062515"/>
    </source>
</evidence>
<dbReference type="GO" id="GO:0046872">
    <property type="term" value="F:metal ion binding"/>
    <property type="evidence" value="ECO:0007669"/>
    <property type="project" value="UniProtKB-KW"/>
</dbReference>
<sequence length="258" mass="27288">MTLLRRVLQALGAMALLLGVCAQAAPLTVAAAADLKFAMEEVVEAFKARQPGAEVAVVYGSSGKFHTQIQQGAPYDLFFSADIALPQSLARAGLAASPVRPYAVGRLVLWSATRDARGMTLASLADPSITRVAIANPRHAPYGQRAEEALRAAGVWEQVAPKLVYGENIAQAAQFVQTGNAQVGVIAQSLALHPELQARGGHALVPEALHSPLAQGFIITRRGQDHPLAVRLAEFMQTPVARGLMLKYGFALPGEAAR</sequence>
<comment type="subunit">
    <text evidence="5">The complex is composed of two ATP-binding proteins (ModC), two transmembrane proteins (ModB) and a solute-binding protein (ModA).</text>
</comment>
<dbReference type="InterPro" id="IPR044084">
    <property type="entry name" value="AvModA-like_subst-bd"/>
</dbReference>
<dbReference type="PANTHER" id="PTHR30632">
    <property type="entry name" value="MOLYBDATE-BINDING PERIPLASMIC PROTEIN"/>
    <property type="match status" value="1"/>
</dbReference>
<dbReference type="EMBL" id="JAAGOH010000039">
    <property type="protein sequence ID" value="NDY93573.1"/>
    <property type="molecule type" value="Genomic_DNA"/>
</dbReference>
<evidence type="ECO:0000256" key="6">
    <source>
        <dbReference type="PIRSR" id="PIRSR004846-1"/>
    </source>
</evidence>
<feature type="binding site" evidence="6">
    <location>
        <position position="62"/>
    </location>
    <ligand>
        <name>molybdate</name>
        <dbReference type="ChEBI" id="CHEBI:36264"/>
    </ligand>
</feature>
<name>A0A7C9PJM5_9BURK</name>
<dbReference type="InterPro" id="IPR005950">
    <property type="entry name" value="ModA"/>
</dbReference>
<evidence type="ECO:0000256" key="7">
    <source>
        <dbReference type="SAM" id="SignalP"/>
    </source>
</evidence>
<organism evidence="8 9">
    <name type="scientific">Ideonella livida</name>
    <dbReference type="NCBI Taxonomy" id="2707176"/>
    <lineage>
        <taxon>Bacteria</taxon>
        <taxon>Pseudomonadati</taxon>
        <taxon>Pseudomonadota</taxon>
        <taxon>Betaproteobacteria</taxon>
        <taxon>Burkholderiales</taxon>
        <taxon>Sphaerotilaceae</taxon>
        <taxon>Ideonella</taxon>
    </lineage>
</organism>
<protein>
    <submittedName>
        <fullName evidence="8">Molybdate ABC transporter substrate-binding protein</fullName>
    </submittedName>
</protein>
<dbReference type="AlphaFoldDB" id="A0A7C9PJM5"/>
<dbReference type="NCBIfam" id="TIGR01256">
    <property type="entry name" value="modA"/>
    <property type="match status" value="1"/>
</dbReference>
<dbReference type="InterPro" id="IPR050682">
    <property type="entry name" value="ModA/WtpA"/>
</dbReference>
<dbReference type="PIRSF" id="PIRSF004846">
    <property type="entry name" value="ModA"/>
    <property type="match status" value="1"/>
</dbReference>
<dbReference type="GO" id="GO:0015689">
    <property type="term" value="P:molybdate ion transport"/>
    <property type="evidence" value="ECO:0007669"/>
    <property type="project" value="InterPro"/>
</dbReference>
<comment type="similarity">
    <text evidence="1">Belongs to the bacterial solute-binding protein ModA family.</text>
</comment>
<dbReference type="Pfam" id="PF13531">
    <property type="entry name" value="SBP_bac_11"/>
    <property type="match status" value="1"/>
</dbReference>
<dbReference type="PANTHER" id="PTHR30632:SF14">
    <property type="entry name" value="TUNGSTATE_MOLYBDATE_CHROMATE-BINDING PROTEIN MODA"/>
    <property type="match status" value="1"/>
</dbReference>
<dbReference type="GO" id="GO:0030973">
    <property type="term" value="F:molybdate ion binding"/>
    <property type="evidence" value="ECO:0007669"/>
    <property type="project" value="InterPro"/>
</dbReference>
<feature type="chain" id="PRO_5028911846" evidence="7">
    <location>
        <begin position="25"/>
        <end position="258"/>
    </location>
</feature>
<evidence type="ECO:0000313" key="9">
    <source>
        <dbReference type="Proteomes" id="UP000484255"/>
    </source>
</evidence>
<feature type="binding site" evidence="6">
    <location>
        <position position="169"/>
    </location>
    <ligand>
        <name>molybdate</name>
        <dbReference type="ChEBI" id="CHEBI:36264"/>
    </ligand>
</feature>
<dbReference type="FunFam" id="3.40.190.10:FF:000035">
    <property type="entry name" value="Molybdate ABC transporter substrate-binding protein"/>
    <property type="match status" value="1"/>
</dbReference>
<evidence type="ECO:0000256" key="2">
    <source>
        <dbReference type="ARBA" id="ARBA00022505"/>
    </source>
</evidence>
<dbReference type="SUPFAM" id="SSF53850">
    <property type="entry name" value="Periplasmic binding protein-like II"/>
    <property type="match status" value="1"/>
</dbReference>